<dbReference type="Proteomes" id="UP001207468">
    <property type="component" value="Unassembled WGS sequence"/>
</dbReference>
<reference evidence="1" key="1">
    <citation type="submission" date="2021-03" db="EMBL/GenBank/DDBJ databases">
        <title>Evolutionary priming and transition to the ectomycorrhizal habit in an iconic lineage of mushroom-forming fungi: is preadaptation a requirement?</title>
        <authorList>
            <consortium name="DOE Joint Genome Institute"/>
            <person name="Looney B.P."/>
            <person name="Miyauchi S."/>
            <person name="Morin E."/>
            <person name="Drula E."/>
            <person name="Courty P.E."/>
            <person name="Chicoki N."/>
            <person name="Fauchery L."/>
            <person name="Kohler A."/>
            <person name="Kuo A."/>
            <person name="LaButti K."/>
            <person name="Pangilinan J."/>
            <person name="Lipzen A."/>
            <person name="Riley R."/>
            <person name="Andreopoulos W."/>
            <person name="He G."/>
            <person name="Johnson J."/>
            <person name="Barry K.W."/>
            <person name="Grigoriev I.V."/>
            <person name="Nagy L."/>
            <person name="Hibbett D."/>
            <person name="Henrissat B."/>
            <person name="Matheny P.B."/>
            <person name="Labbe J."/>
            <person name="Martin A.F."/>
        </authorList>
    </citation>
    <scope>NUCLEOTIDE SEQUENCE</scope>
    <source>
        <strain evidence="1">BPL698</strain>
    </source>
</reference>
<evidence type="ECO:0000313" key="1">
    <source>
        <dbReference type="EMBL" id="KAI9507963.1"/>
    </source>
</evidence>
<dbReference type="EMBL" id="JAGFNK010000105">
    <property type="protein sequence ID" value="KAI9507963.1"/>
    <property type="molecule type" value="Genomic_DNA"/>
</dbReference>
<evidence type="ECO:0000313" key="2">
    <source>
        <dbReference type="Proteomes" id="UP001207468"/>
    </source>
</evidence>
<protein>
    <submittedName>
        <fullName evidence="1">Uncharacterized protein</fullName>
    </submittedName>
</protein>
<accession>A0ACC0U8F0</accession>
<organism evidence="1 2">
    <name type="scientific">Russula earlei</name>
    <dbReference type="NCBI Taxonomy" id="71964"/>
    <lineage>
        <taxon>Eukaryota</taxon>
        <taxon>Fungi</taxon>
        <taxon>Dikarya</taxon>
        <taxon>Basidiomycota</taxon>
        <taxon>Agaricomycotina</taxon>
        <taxon>Agaricomycetes</taxon>
        <taxon>Russulales</taxon>
        <taxon>Russulaceae</taxon>
        <taxon>Russula</taxon>
    </lineage>
</organism>
<name>A0ACC0U8F0_9AGAM</name>
<keyword evidence="2" id="KW-1185">Reference proteome</keyword>
<proteinExistence type="predicted"/>
<comment type="caution">
    <text evidence="1">The sequence shown here is derived from an EMBL/GenBank/DDBJ whole genome shotgun (WGS) entry which is preliminary data.</text>
</comment>
<gene>
    <name evidence="1" type="ORF">F5148DRAFT_38909</name>
</gene>
<sequence>MNRWPTRGVFTEHCSQQPHFSLHLILGVFLRVCCGKVSGLLDVRKSTYSMPLSTGDASFRASLSCLSFTQRESLRDLSQSVSRDGWDGAVGKHACRTASAGGHRSKGQGSQQVTISAANQPVSPPSS</sequence>